<dbReference type="Proteomes" id="UP000240739">
    <property type="component" value="Unassembled WGS sequence"/>
</dbReference>
<feature type="domain" description="Glycosyltransferase subfamily 4-like N-terminal" evidence="4">
    <location>
        <begin position="25"/>
        <end position="205"/>
    </location>
</feature>
<dbReference type="OrthoDB" id="9801573at2"/>
<protein>
    <submittedName>
        <fullName evidence="5">Glycosyltransferase family 4 protein</fullName>
    </submittedName>
</protein>
<organism evidence="5 6">
    <name type="scientific">Paraconexibacter algicola</name>
    <dbReference type="NCBI Taxonomy" id="2133960"/>
    <lineage>
        <taxon>Bacteria</taxon>
        <taxon>Bacillati</taxon>
        <taxon>Actinomycetota</taxon>
        <taxon>Thermoleophilia</taxon>
        <taxon>Solirubrobacterales</taxon>
        <taxon>Paraconexibacteraceae</taxon>
        <taxon>Paraconexibacter</taxon>
    </lineage>
</organism>
<dbReference type="InterPro" id="IPR001296">
    <property type="entry name" value="Glyco_trans_1"/>
</dbReference>
<dbReference type="Gene3D" id="3.40.50.2000">
    <property type="entry name" value="Glycogen Phosphorylase B"/>
    <property type="match status" value="2"/>
</dbReference>
<comment type="caution">
    <text evidence="5">The sequence shown here is derived from an EMBL/GenBank/DDBJ whole genome shotgun (WGS) entry which is preliminary data.</text>
</comment>
<evidence type="ECO:0000259" key="3">
    <source>
        <dbReference type="Pfam" id="PF00534"/>
    </source>
</evidence>
<evidence type="ECO:0000313" key="6">
    <source>
        <dbReference type="Proteomes" id="UP000240739"/>
    </source>
</evidence>
<feature type="domain" description="Glycosyl transferase family 1" evidence="3">
    <location>
        <begin position="214"/>
        <end position="354"/>
    </location>
</feature>
<evidence type="ECO:0000256" key="2">
    <source>
        <dbReference type="ARBA" id="ARBA00022679"/>
    </source>
</evidence>
<dbReference type="PANTHER" id="PTHR45947:SF3">
    <property type="entry name" value="SULFOQUINOVOSYL TRANSFERASE SQD2"/>
    <property type="match status" value="1"/>
</dbReference>
<reference evidence="5 6" key="1">
    <citation type="submission" date="2018-03" db="EMBL/GenBank/DDBJ databases">
        <title>Aquarubrobacter algicola gen. nov., sp. nov., a novel actinobacterium isolated from shallow eutrophic lake during the end of cyanobacterial harmful algal blooms.</title>
        <authorList>
            <person name="Chun S.J."/>
        </authorList>
    </citation>
    <scope>NUCLEOTIDE SEQUENCE [LARGE SCALE GENOMIC DNA]</scope>
    <source>
        <strain evidence="5 6">Seoho-28</strain>
    </source>
</reference>
<dbReference type="InterPro" id="IPR050194">
    <property type="entry name" value="Glycosyltransferase_grp1"/>
</dbReference>
<keyword evidence="6" id="KW-1185">Reference proteome</keyword>
<dbReference type="AlphaFoldDB" id="A0A2T4UH19"/>
<dbReference type="GO" id="GO:0016757">
    <property type="term" value="F:glycosyltransferase activity"/>
    <property type="evidence" value="ECO:0007669"/>
    <property type="project" value="UniProtKB-KW"/>
</dbReference>
<gene>
    <name evidence="5" type="ORF">C7Y72_01855</name>
</gene>
<dbReference type="RefSeq" id="WP_107566923.1">
    <property type="nucleotide sequence ID" value="NZ_PYYB01000001.1"/>
</dbReference>
<dbReference type="GO" id="GO:1901137">
    <property type="term" value="P:carbohydrate derivative biosynthetic process"/>
    <property type="evidence" value="ECO:0007669"/>
    <property type="project" value="UniProtKB-ARBA"/>
</dbReference>
<evidence type="ECO:0000313" key="5">
    <source>
        <dbReference type="EMBL" id="PTL58485.1"/>
    </source>
</evidence>
<dbReference type="SUPFAM" id="SSF53756">
    <property type="entry name" value="UDP-Glycosyltransferase/glycogen phosphorylase"/>
    <property type="match status" value="1"/>
</dbReference>
<proteinExistence type="predicted"/>
<sequence length="382" mass="41559">MTDPAPITALADRRVAISHEWLTIPGGSEKVVLALLDLLPHAEILTTVYDPDGPWPRALTDRPIHPSFLDRLPGAREHYPKLLPLMDRAFRAFDVSGYDLVVSSNHANAKNVRTHPRRGRQVRHVCYCHTPMRYAWDPSFLEGEDLGRVGGLVFRALLGRLRRADLRGARQVDEFVANSTFVAERIRSTYGVPAHVVHPPVDVDRFLDAPRVPEDFYLVFGRVVPYKKADVAAAACELLGRDVVIAGTGRDLDRVRAVAGSGARFPGRVDDAEVASLFSRARALLFPGTEDFGIVPVEAQAAGLPVIAYGVGGARDSVVDGVTGVLYDDPSPAGLAAAIERFEGLTLRDEDLRAHARGFAPEVFRDRMAAVLTGTAGGQARP</sequence>
<evidence type="ECO:0000256" key="1">
    <source>
        <dbReference type="ARBA" id="ARBA00022676"/>
    </source>
</evidence>
<dbReference type="InterPro" id="IPR028098">
    <property type="entry name" value="Glyco_trans_4-like_N"/>
</dbReference>
<name>A0A2T4UH19_9ACTN</name>
<dbReference type="Pfam" id="PF00534">
    <property type="entry name" value="Glycos_transf_1"/>
    <property type="match status" value="1"/>
</dbReference>
<dbReference type="EMBL" id="PYYB01000001">
    <property type="protein sequence ID" value="PTL58485.1"/>
    <property type="molecule type" value="Genomic_DNA"/>
</dbReference>
<evidence type="ECO:0000259" key="4">
    <source>
        <dbReference type="Pfam" id="PF13439"/>
    </source>
</evidence>
<keyword evidence="2 5" id="KW-0808">Transferase</keyword>
<dbReference type="PANTHER" id="PTHR45947">
    <property type="entry name" value="SULFOQUINOVOSYL TRANSFERASE SQD2"/>
    <property type="match status" value="1"/>
</dbReference>
<accession>A0A2T4UH19</accession>
<dbReference type="Pfam" id="PF13439">
    <property type="entry name" value="Glyco_transf_4"/>
    <property type="match status" value="1"/>
</dbReference>
<keyword evidence="1" id="KW-0328">Glycosyltransferase</keyword>